<dbReference type="EMBL" id="LXKT01000009">
    <property type="protein sequence ID" value="OCJ38929.1"/>
    <property type="molecule type" value="Genomic_DNA"/>
</dbReference>
<protein>
    <submittedName>
        <fullName evidence="1">Uncharacterized protein</fullName>
    </submittedName>
</protein>
<sequence length="66" mass="7357">MFPPDFLKHLGRDLRRIKGVAAGVSEPGLPMAPASAPQRAAFGDGWHRNLHRPEADFAGYAWLFRE</sequence>
<evidence type="ECO:0000313" key="1">
    <source>
        <dbReference type="EMBL" id="OCJ38929.1"/>
    </source>
</evidence>
<accession>A0AB36EK44</accession>
<dbReference type="AlphaFoldDB" id="A0AB36EK44"/>
<evidence type="ECO:0000313" key="2">
    <source>
        <dbReference type="Proteomes" id="UP000093451"/>
    </source>
</evidence>
<comment type="caution">
    <text evidence="1">The sequence shown here is derived from an EMBL/GenBank/DDBJ whole genome shotgun (WGS) entry which is preliminary data.</text>
</comment>
<reference evidence="1 2" key="1">
    <citation type="journal article" date="2016" name="PeerJ">
        <title>Gall-ID: tools for genotyping gall-causing phytopathogenic bacteria.</title>
        <authorList>
            <person name="Davis E.W.II."/>
            <person name="Weisberg A.J."/>
            <person name="Tabima J.F."/>
            <person name="Grunwald N.J."/>
            <person name="Chang J.H."/>
        </authorList>
    </citation>
    <scope>NUCLEOTIDE SEQUENCE [LARGE SCALE GENOMIC DNA]</scope>
    <source>
        <strain evidence="1 2">N2/73</strain>
    </source>
</reference>
<gene>
    <name evidence="1" type="ORF">A6U91_26895</name>
</gene>
<proteinExistence type="predicted"/>
<name>A0AB36EK44_AGRTU</name>
<organism evidence="1 2">
    <name type="scientific">Agrobacterium tumefaciens</name>
    <dbReference type="NCBI Taxonomy" id="358"/>
    <lineage>
        <taxon>Bacteria</taxon>
        <taxon>Pseudomonadati</taxon>
        <taxon>Pseudomonadota</taxon>
        <taxon>Alphaproteobacteria</taxon>
        <taxon>Hyphomicrobiales</taxon>
        <taxon>Rhizobiaceae</taxon>
        <taxon>Rhizobium/Agrobacterium group</taxon>
        <taxon>Agrobacterium</taxon>
        <taxon>Agrobacterium tumefaciens complex</taxon>
    </lineage>
</organism>
<dbReference type="Proteomes" id="UP000093451">
    <property type="component" value="Unassembled WGS sequence"/>
</dbReference>